<feature type="chain" id="PRO_5002545850" evidence="2">
    <location>
        <begin position="28"/>
        <end position="70"/>
    </location>
</feature>
<feature type="region of interest" description="Disordered" evidence="1">
    <location>
        <begin position="32"/>
        <end position="70"/>
    </location>
</feature>
<evidence type="ECO:0000313" key="4">
    <source>
        <dbReference type="Proteomes" id="UP000034164"/>
    </source>
</evidence>
<reference evidence="4" key="1">
    <citation type="journal article" date="2015" name="PLoS Genet.">
        <title>The dynamic genome and transcriptome of the human fungal pathogen Blastomyces and close relative Emmonsia.</title>
        <authorList>
            <person name="Munoz J.F."/>
            <person name="Gauthier G.M."/>
            <person name="Desjardins C.A."/>
            <person name="Gallo J.E."/>
            <person name="Holder J."/>
            <person name="Sullivan T.D."/>
            <person name="Marty A.J."/>
            <person name="Carmen J.C."/>
            <person name="Chen Z."/>
            <person name="Ding L."/>
            <person name="Gujja S."/>
            <person name="Magrini V."/>
            <person name="Misas E."/>
            <person name="Mitreva M."/>
            <person name="Priest M."/>
            <person name="Saif S."/>
            <person name="Whiston E.A."/>
            <person name="Young S."/>
            <person name="Zeng Q."/>
            <person name="Goldman W.E."/>
            <person name="Mardis E.R."/>
            <person name="Taylor J.W."/>
            <person name="McEwen J.G."/>
            <person name="Clay O.K."/>
            <person name="Klein B.S."/>
            <person name="Cuomo C.A."/>
        </authorList>
    </citation>
    <scope>NUCLEOTIDE SEQUENCE [LARGE SCALE GENOMIC DNA]</scope>
    <source>
        <strain evidence="4">UAMH 3008</strain>
    </source>
</reference>
<evidence type="ECO:0000313" key="3">
    <source>
        <dbReference type="EMBL" id="KKZ61651.1"/>
    </source>
</evidence>
<evidence type="ECO:0000256" key="1">
    <source>
        <dbReference type="SAM" id="MobiDB-lite"/>
    </source>
</evidence>
<dbReference type="Proteomes" id="UP000034164">
    <property type="component" value="Unassembled WGS sequence"/>
</dbReference>
<feature type="compositionally biased region" description="Acidic residues" evidence="1">
    <location>
        <begin position="61"/>
        <end position="70"/>
    </location>
</feature>
<gene>
    <name evidence="3" type="ORF">EMCG_03836</name>
</gene>
<keyword evidence="2" id="KW-0732">Signal</keyword>
<accession>A0A0G2J857</accession>
<feature type="signal peptide" evidence="2">
    <location>
        <begin position="1"/>
        <end position="27"/>
    </location>
</feature>
<proteinExistence type="predicted"/>
<dbReference type="EMBL" id="LCZI01001260">
    <property type="protein sequence ID" value="KKZ61651.1"/>
    <property type="molecule type" value="Genomic_DNA"/>
</dbReference>
<dbReference type="VEuPathDB" id="FungiDB:EMCG_03836"/>
<organism evidence="3 4">
    <name type="scientific">[Emmonsia] crescens</name>
    <dbReference type="NCBI Taxonomy" id="73230"/>
    <lineage>
        <taxon>Eukaryota</taxon>
        <taxon>Fungi</taxon>
        <taxon>Dikarya</taxon>
        <taxon>Ascomycota</taxon>
        <taxon>Pezizomycotina</taxon>
        <taxon>Eurotiomycetes</taxon>
        <taxon>Eurotiomycetidae</taxon>
        <taxon>Onygenales</taxon>
        <taxon>Ajellomycetaceae</taxon>
        <taxon>Emergomyces</taxon>
    </lineage>
</organism>
<sequence>MTARFPNWTTGLSFVLCASVLLVSLLALSSRKLEVSTASPCQSDSTPWSEETASHDNKTDGDDDGIFGTL</sequence>
<protein>
    <submittedName>
        <fullName evidence="3">Uncharacterized protein</fullName>
    </submittedName>
</protein>
<evidence type="ECO:0000256" key="2">
    <source>
        <dbReference type="SAM" id="SignalP"/>
    </source>
</evidence>
<comment type="caution">
    <text evidence="3">The sequence shown here is derived from an EMBL/GenBank/DDBJ whole genome shotgun (WGS) entry which is preliminary data.</text>
</comment>
<dbReference type="AlphaFoldDB" id="A0A0G2J857"/>
<feature type="compositionally biased region" description="Polar residues" evidence="1">
    <location>
        <begin position="36"/>
        <end position="51"/>
    </location>
</feature>
<name>A0A0G2J857_9EURO</name>